<reference evidence="2" key="1">
    <citation type="submission" date="2020-05" db="EMBL/GenBank/DDBJ databases">
        <title>WGS assembly of Panicum virgatum.</title>
        <authorList>
            <person name="Lovell J.T."/>
            <person name="Jenkins J."/>
            <person name="Shu S."/>
            <person name="Juenger T.E."/>
            <person name="Schmutz J."/>
        </authorList>
    </citation>
    <scope>NUCLEOTIDE SEQUENCE</scope>
    <source>
        <strain evidence="2">AP13</strain>
    </source>
</reference>
<name>A0A8T0PB67_PANVG</name>
<gene>
    <name evidence="2" type="ORF">PVAP13_8NG305148</name>
</gene>
<protein>
    <submittedName>
        <fullName evidence="2">Uncharacterized protein</fullName>
    </submittedName>
</protein>
<dbReference type="EMBL" id="CM029052">
    <property type="protein sequence ID" value="KAG2559391.1"/>
    <property type="molecule type" value="Genomic_DNA"/>
</dbReference>
<proteinExistence type="predicted"/>
<dbReference type="AlphaFoldDB" id="A0A8T0PB67"/>
<accession>A0A8T0PB67</accession>
<dbReference type="Proteomes" id="UP000823388">
    <property type="component" value="Chromosome 8N"/>
</dbReference>
<evidence type="ECO:0000256" key="1">
    <source>
        <dbReference type="SAM" id="MobiDB-lite"/>
    </source>
</evidence>
<feature type="region of interest" description="Disordered" evidence="1">
    <location>
        <begin position="26"/>
        <end position="73"/>
    </location>
</feature>
<evidence type="ECO:0000313" key="3">
    <source>
        <dbReference type="Proteomes" id="UP000823388"/>
    </source>
</evidence>
<sequence length="120" mass="12627">MHARQLATPIPRTPQQLRVLAAAPRPSPAASLYGGGHASPMSRRGARLRLRRSAAAGQAPPRRIPRSAKQAAPVASSATCAQPECLCLILIQSPFSCSASGTGVVGSAHVEWRASESRYF</sequence>
<organism evidence="2 3">
    <name type="scientific">Panicum virgatum</name>
    <name type="common">Blackwell switchgrass</name>
    <dbReference type="NCBI Taxonomy" id="38727"/>
    <lineage>
        <taxon>Eukaryota</taxon>
        <taxon>Viridiplantae</taxon>
        <taxon>Streptophyta</taxon>
        <taxon>Embryophyta</taxon>
        <taxon>Tracheophyta</taxon>
        <taxon>Spermatophyta</taxon>
        <taxon>Magnoliopsida</taxon>
        <taxon>Liliopsida</taxon>
        <taxon>Poales</taxon>
        <taxon>Poaceae</taxon>
        <taxon>PACMAD clade</taxon>
        <taxon>Panicoideae</taxon>
        <taxon>Panicodae</taxon>
        <taxon>Paniceae</taxon>
        <taxon>Panicinae</taxon>
        <taxon>Panicum</taxon>
        <taxon>Panicum sect. Hiantes</taxon>
    </lineage>
</organism>
<comment type="caution">
    <text evidence="2">The sequence shown here is derived from an EMBL/GenBank/DDBJ whole genome shotgun (WGS) entry which is preliminary data.</text>
</comment>
<keyword evidence="3" id="KW-1185">Reference proteome</keyword>
<evidence type="ECO:0000313" key="2">
    <source>
        <dbReference type="EMBL" id="KAG2559391.1"/>
    </source>
</evidence>